<name>A0A8B6BZ19_MYTGA</name>
<dbReference type="PANTHER" id="PTHR25462">
    <property type="entry name" value="BONUS, ISOFORM C-RELATED"/>
    <property type="match status" value="1"/>
</dbReference>
<evidence type="ECO:0000256" key="1">
    <source>
        <dbReference type="PROSITE-ProRule" id="PRU00024"/>
    </source>
</evidence>
<dbReference type="AlphaFoldDB" id="A0A8B6BZ19"/>
<dbReference type="PROSITE" id="PS50119">
    <property type="entry name" value="ZF_BBOX"/>
    <property type="match status" value="2"/>
</dbReference>
<dbReference type="EMBL" id="UYJE01000978">
    <property type="protein sequence ID" value="VDH98150.1"/>
    <property type="molecule type" value="Genomic_DNA"/>
</dbReference>
<evidence type="ECO:0000259" key="2">
    <source>
        <dbReference type="PROSITE" id="PS50119"/>
    </source>
</evidence>
<keyword evidence="1" id="KW-0863">Zinc-finger</keyword>
<dbReference type="GO" id="GO:0008270">
    <property type="term" value="F:zinc ion binding"/>
    <property type="evidence" value="ECO:0007669"/>
    <property type="project" value="UniProtKB-KW"/>
</dbReference>
<keyword evidence="1" id="KW-0479">Metal-binding</keyword>
<dbReference type="Gene3D" id="4.10.830.40">
    <property type="match status" value="1"/>
</dbReference>
<comment type="caution">
    <text evidence="3">The sequence shown here is derived from an EMBL/GenBank/DDBJ whole genome shotgun (WGS) entry which is preliminary data.</text>
</comment>
<reference evidence="3" key="1">
    <citation type="submission" date="2018-11" db="EMBL/GenBank/DDBJ databases">
        <authorList>
            <person name="Alioto T."/>
            <person name="Alioto T."/>
        </authorList>
    </citation>
    <scope>NUCLEOTIDE SEQUENCE</scope>
</reference>
<dbReference type="GO" id="GO:0061630">
    <property type="term" value="F:ubiquitin protein ligase activity"/>
    <property type="evidence" value="ECO:0007669"/>
    <property type="project" value="TreeGrafter"/>
</dbReference>
<dbReference type="SUPFAM" id="SSF57845">
    <property type="entry name" value="B-box zinc-binding domain"/>
    <property type="match status" value="1"/>
</dbReference>
<accession>A0A8B6BZ19</accession>
<dbReference type="Gene3D" id="3.30.160.60">
    <property type="entry name" value="Classic Zinc Finger"/>
    <property type="match status" value="1"/>
</dbReference>
<dbReference type="Pfam" id="PF00643">
    <property type="entry name" value="zf-B_box"/>
    <property type="match status" value="1"/>
</dbReference>
<feature type="domain" description="B box-type" evidence="2">
    <location>
        <begin position="4"/>
        <end position="54"/>
    </location>
</feature>
<proteinExistence type="predicted"/>
<organism evidence="3 4">
    <name type="scientific">Mytilus galloprovincialis</name>
    <name type="common">Mediterranean mussel</name>
    <dbReference type="NCBI Taxonomy" id="29158"/>
    <lineage>
        <taxon>Eukaryota</taxon>
        <taxon>Metazoa</taxon>
        <taxon>Spiralia</taxon>
        <taxon>Lophotrochozoa</taxon>
        <taxon>Mollusca</taxon>
        <taxon>Bivalvia</taxon>
        <taxon>Autobranchia</taxon>
        <taxon>Pteriomorphia</taxon>
        <taxon>Mytilida</taxon>
        <taxon>Mytiloidea</taxon>
        <taxon>Mytilidae</taxon>
        <taxon>Mytilinae</taxon>
        <taxon>Mytilus</taxon>
    </lineage>
</organism>
<dbReference type="CDD" id="cd19776">
    <property type="entry name" value="Bbox2_TRIM25_C-IV"/>
    <property type="match status" value="1"/>
</dbReference>
<dbReference type="PANTHER" id="PTHR25462:SF291">
    <property type="entry name" value="E3 UBIQUITIN-PROTEIN LIGASE TRIM45"/>
    <property type="match status" value="1"/>
</dbReference>
<feature type="domain" description="B box-type" evidence="2">
    <location>
        <begin position="64"/>
        <end position="105"/>
    </location>
</feature>
<keyword evidence="4" id="KW-1185">Reference proteome</keyword>
<dbReference type="InterPro" id="IPR047153">
    <property type="entry name" value="TRIM45/56/19-like"/>
</dbReference>
<evidence type="ECO:0000313" key="3">
    <source>
        <dbReference type="EMBL" id="VDH98150.1"/>
    </source>
</evidence>
<keyword evidence="1" id="KW-0862">Zinc</keyword>
<dbReference type="OrthoDB" id="6125435at2759"/>
<sequence length="429" mass="49068">MASGNHISCGPCMFDDVTKDAGRWCTSCEEGLCEECEKAHRRSKSSRNHQVISIEDYRKIENVSISQICEQHSENLMWFCKSHDEVLCVVCVPLKHKTCTDVIPISANSANTRQSSALFDLEETIEGTLRNVKQCIKNRESATKEIEKQELAVKTMVLETRTNINGKLDKLQEKLLQELRSASLTCKSEYMKIFQKLKSTEERLIKLKKQTIQMKQFSSEIQVFLGTRQVKKRIVSEIDFIKSEISTTKDYDLKVSIHSLIEKLSCEVEDFGKLMVSESATNLDFRDTKFDQAQMEINIEASRNISDIELQLIKTCQMKKKNEMNITGCVILPNSHILIANYTNENCLIECTETGEHIRDIPVSGPPYDISVLDLNRICVSYGDTMFLEIMNCITYHVEKKISLQKSCLGVSQENGRLYVLYVECFSIR</sequence>
<evidence type="ECO:0000313" key="4">
    <source>
        <dbReference type="Proteomes" id="UP000596742"/>
    </source>
</evidence>
<dbReference type="InterPro" id="IPR000315">
    <property type="entry name" value="Znf_B-box"/>
</dbReference>
<dbReference type="Proteomes" id="UP000596742">
    <property type="component" value="Unassembled WGS sequence"/>
</dbReference>
<gene>
    <name evidence="3" type="ORF">MGAL_10B002889</name>
</gene>
<protein>
    <recommendedName>
        <fullName evidence="2">B box-type domain-containing protein</fullName>
    </recommendedName>
</protein>